<dbReference type="RefSeq" id="WP_308893837.1">
    <property type="nucleotide sequence ID" value="NZ_CP133218.1"/>
</dbReference>
<name>A0ABY9MLP2_9GAMM</name>
<dbReference type="EMBL" id="CP133218">
    <property type="protein sequence ID" value="WML89558.1"/>
    <property type="molecule type" value="Genomic_DNA"/>
</dbReference>
<dbReference type="Pfam" id="PF00535">
    <property type="entry name" value="Glycos_transf_2"/>
    <property type="match status" value="1"/>
</dbReference>
<dbReference type="PANTHER" id="PTHR43685">
    <property type="entry name" value="GLYCOSYLTRANSFERASE"/>
    <property type="match status" value="1"/>
</dbReference>
<dbReference type="InterPro" id="IPR029044">
    <property type="entry name" value="Nucleotide-diphossugar_trans"/>
</dbReference>
<accession>A0ABY9MLP2</accession>
<dbReference type="InterPro" id="IPR001173">
    <property type="entry name" value="Glyco_trans_2-like"/>
</dbReference>
<evidence type="ECO:0000313" key="2">
    <source>
        <dbReference type="EMBL" id="WML89558.1"/>
    </source>
</evidence>
<dbReference type="CDD" id="cd04196">
    <property type="entry name" value="GT_2_like_d"/>
    <property type="match status" value="1"/>
</dbReference>
<gene>
    <name evidence="2" type="ORF">RCF98_11310</name>
</gene>
<keyword evidence="3" id="KW-1185">Reference proteome</keyword>
<sequence>MKISVALCTYNGEHYLAEQLESIAAQTHPVDEIILCDDGSNDTTLAIAQRFQAQGLPLHIHRNAENLGFVGNFAQAITRCTGDIIFLCDQDDLWYSDKVVTMLNVFAESAAVLLVFSDGDLVDSTSNKLECRLWQALPTKPTPNPTFHDLLNNDWITGAACAFRRELISIALPFPAQGWVHDAWLGIIASTHGNVVALPNTLIAYRQHSHNQIGLKPPTLRRYLHKISRLITKPHADTVERYSPLLSKLPPKHSAHFVLLGKLKHLQRRQPISGKICPILKGIVLEISNRGYWHYANGWQSIMRDLGLLMYQIMRGIVSPFVAK</sequence>
<dbReference type="SUPFAM" id="SSF53448">
    <property type="entry name" value="Nucleotide-diphospho-sugar transferases"/>
    <property type="match status" value="1"/>
</dbReference>
<evidence type="ECO:0000259" key="1">
    <source>
        <dbReference type="Pfam" id="PF00535"/>
    </source>
</evidence>
<dbReference type="InterPro" id="IPR050834">
    <property type="entry name" value="Glycosyltransf_2"/>
</dbReference>
<proteinExistence type="predicted"/>
<protein>
    <submittedName>
        <fullName evidence="2">Glycosyltransferase family 2 protein</fullName>
    </submittedName>
</protein>
<evidence type="ECO:0000313" key="3">
    <source>
        <dbReference type="Proteomes" id="UP001236657"/>
    </source>
</evidence>
<reference evidence="2 3" key="1">
    <citation type="submission" date="2023-08" db="EMBL/GenBank/DDBJ databases">
        <title>New molecular markers tilS and rpoB for phylogenetic and monitoring studies of the genus Thiothrix biodiversity.</title>
        <authorList>
            <person name="Ravin N.V."/>
            <person name="Smolyakov D."/>
            <person name="Markov N.D."/>
            <person name="Beletsky A.V."/>
            <person name="Mardanov A.V."/>
            <person name="Rudenko T.S."/>
            <person name="Grabovich M.Y."/>
        </authorList>
    </citation>
    <scope>NUCLEOTIDE SEQUENCE [LARGE SCALE GENOMIC DNA]</scope>
    <source>
        <strain evidence="2 3">MK1</strain>
    </source>
</reference>
<feature type="domain" description="Glycosyltransferase 2-like" evidence="1">
    <location>
        <begin position="4"/>
        <end position="167"/>
    </location>
</feature>
<dbReference type="Proteomes" id="UP001236657">
    <property type="component" value="Chromosome"/>
</dbReference>
<organism evidence="2 3">
    <name type="scientific">Thiothrix lacustris</name>
    <dbReference type="NCBI Taxonomy" id="525917"/>
    <lineage>
        <taxon>Bacteria</taxon>
        <taxon>Pseudomonadati</taxon>
        <taxon>Pseudomonadota</taxon>
        <taxon>Gammaproteobacteria</taxon>
        <taxon>Thiotrichales</taxon>
        <taxon>Thiotrichaceae</taxon>
        <taxon>Thiothrix</taxon>
    </lineage>
</organism>
<dbReference type="PANTHER" id="PTHR43685:SF11">
    <property type="entry name" value="GLYCOSYLTRANSFERASE TAGX-RELATED"/>
    <property type="match status" value="1"/>
</dbReference>
<dbReference type="Gene3D" id="3.90.550.10">
    <property type="entry name" value="Spore Coat Polysaccharide Biosynthesis Protein SpsA, Chain A"/>
    <property type="match status" value="1"/>
</dbReference>